<dbReference type="EMBL" id="JACGXN010000018">
    <property type="protein sequence ID" value="MBA8881958.1"/>
    <property type="molecule type" value="Genomic_DNA"/>
</dbReference>
<sequence>MNIQLPTLSPYLKPSFSTLKLLSRVLHPIKTKKDRDMAELAKRYLNG</sequence>
<evidence type="ECO:0000313" key="2">
    <source>
        <dbReference type="Proteomes" id="UP000549052"/>
    </source>
</evidence>
<gene>
    <name evidence="1" type="ORF">FHW16_005705</name>
</gene>
<evidence type="ECO:0000313" key="1">
    <source>
        <dbReference type="EMBL" id="MBA8881958.1"/>
    </source>
</evidence>
<proteinExistence type="predicted"/>
<dbReference type="AlphaFoldDB" id="A0A839EUW2"/>
<dbReference type="RefSeq" id="WP_158531308.1">
    <property type="nucleotide sequence ID" value="NZ_JACGXN010000018.1"/>
</dbReference>
<organism evidence="1 2">
    <name type="scientific">Phyllobacterium myrsinacearum</name>
    <dbReference type="NCBI Taxonomy" id="28101"/>
    <lineage>
        <taxon>Bacteria</taxon>
        <taxon>Pseudomonadati</taxon>
        <taxon>Pseudomonadota</taxon>
        <taxon>Alphaproteobacteria</taxon>
        <taxon>Hyphomicrobiales</taxon>
        <taxon>Phyllobacteriaceae</taxon>
        <taxon>Phyllobacterium</taxon>
    </lineage>
</organism>
<protein>
    <submittedName>
        <fullName evidence="1">Uncharacterized protein</fullName>
    </submittedName>
</protein>
<dbReference type="Proteomes" id="UP000549052">
    <property type="component" value="Unassembled WGS sequence"/>
</dbReference>
<accession>A0A839EUW2</accession>
<comment type="caution">
    <text evidence="1">The sequence shown here is derived from an EMBL/GenBank/DDBJ whole genome shotgun (WGS) entry which is preliminary data.</text>
</comment>
<name>A0A839EUW2_9HYPH</name>
<keyword evidence="2" id="KW-1185">Reference proteome</keyword>
<reference evidence="1 2" key="1">
    <citation type="submission" date="2020-07" db="EMBL/GenBank/DDBJ databases">
        <title>Genomic Encyclopedia of Type Strains, Phase IV (KMG-V): Genome sequencing to study the core and pangenomes of soil and plant-associated prokaryotes.</title>
        <authorList>
            <person name="Whitman W."/>
        </authorList>
    </citation>
    <scope>NUCLEOTIDE SEQUENCE [LARGE SCALE GENOMIC DNA]</scope>
    <source>
        <strain evidence="1 2">AN3</strain>
    </source>
</reference>